<reference evidence="3" key="2">
    <citation type="submission" date="2015-06" db="UniProtKB">
        <authorList>
            <consortium name="EnsemblMetazoa"/>
        </authorList>
    </citation>
    <scope>IDENTIFICATION</scope>
</reference>
<evidence type="ECO:0000313" key="4">
    <source>
        <dbReference type="Proteomes" id="UP000015104"/>
    </source>
</evidence>
<sequence>MGRETKDIQRKQDLSDSFEIESNSDRPGLGRMSWFATNFAIGVVVFCIIALIAYAAIKLYGDS</sequence>
<name>T1KZZ6_TETUR</name>
<dbReference type="EMBL" id="CAEY01000759">
    <property type="status" value="NOT_ANNOTATED_CDS"/>
    <property type="molecule type" value="Genomic_DNA"/>
</dbReference>
<dbReference type="AlphaFoldDB" id="T1KZZ6"/>
<dbReference type="Proteomes" id="UP000015104">
    <property type="component" value="Unassembled WGS sequence"/>
</dbReference>
<proteinExistence type="predicted"/>
<organism evidence="3 4">
    <name type="scientific">Tetranychus urticae</name>
    <name type="common">Two-spotted spider mite</name>
    <dbReference type="NCBI Taxonomy" id="32264"/>
    <lineage>
        <taxon>Eukaryota</taxon>
        <taxon>Metazoa</taxon>
        <taxon>Ecdysozoa</taxon>
        <taxon>Arthropoda</taxon>
        <taxon>Chelicerata</taxon>
        <taxon>Arachnida</taxon>
        <taxon>Acari</taxon>
        <taxon>Acariformes</taxon>
        <taxon>Trombidiformes</taxon>
        <taxon>Prostigmata</taxon>
        <taxon>Eleutherengona</taxon>
        <taxon>Raphignathae</taxon>
        <taxon>Tetranychoidea</taxon>
        <taxon>Tetranychidae</taxon>
        <taxon>Tetranychus</taxon>
    </lineage>
</organism>
<accession>T1KZZ6</accession>
<keyword evidence="2" id="KW-0472">Membrane</keyword>
<keyword evidence="2" id="KW-0812">Transmembrane</keyword>
<dbReference type="HOGENOM" id="CLU_2888644_0_0_1"/>
<protein>
    <submittedName>
        <fullName evidence="3">Uncharacterized protein</fullName>
    </submittedName>
</protein>
<feature type="transmembrane region" description="Helical" evidence="2">
    <location>
        <begin position="34"/>
        <end position="57"/>
    </location>
</feature>
<feature type="compositionally biased region" description="Basic and acidic residues" evidence="1">
    <location>
        <begin position="1"/>
        <end position="14"/>
    </location>
</feature>
<keyword evidence="2" id="KW-1133">Transmembrane helix</keyword>
<keyword evidence="4" id="KW-1185">Reference proteome</keyword>
<feature type="region of interest" description="Disordered" evidence="1">
    <location>
        <begin position="1"/>
        <end position="31"/>
    </location>
</feature>
<dbReference type="EnsemblMetazoa" id="tetur29g00640.1">
    <property type="protein sequence ID" value="tetur29g00640.1"/>
    <property type="gene ID" value="tetur29g00640"/>
</dbReference>
<evidence type="ECO:0000256" key="2">
    <source>
        <dbReference type="SAM" id="Phobius"/>
    </source>
</evidence>
<reference evidence="4" key="1">
    <citation type="submission" date="2011-08" db="EMBL/GenBank/DDBJ databases">
        <authorList>
            <person name="Rombauts S."/>
        </authorList>
    </citation>
    <scope>NUCLEOTIDE SEQUENCE</scope>
    <source>
        <strain evidence="4">London</strain>
    </source>
</reference>
<evidence type="ECO:0000256" key="1">
    <source>
        <dbReference type="SAM" id="MobiDB-lite"/>
    </source>
</evidence>
<evidence type="ECO:0000313" key="3">
    <source>
        <dbReference type="EnsemblMetazoa" id="tetur29g00640.1"/>
    </source>
</evidence>